<dbReference type="AlphaFoldDB" id="A0A0R3T1K9"/>
<comment type="similarity">
    <text evidence="2">Belongs to the DNA/RNA non-specific endonuclease family.</text>
</comment>
<dbReference type="Pfam" id="PF13516">
    <property type="entry name" value="LRR_6"/>
    <property type="match status" value="2"/>
</dbReference>
<dbReference type="GO" id="GO:0031267">
    <property type="term" value="F:small GTPase binding"/>
    <property type="evidence" value="ECO:0007669"/>
    <property type="project" value="TreeGrafter"/>
</dbReference>
<protein>
    <submittedName>
        <fullName evidence="15">Ran GTPase-activating protein 1</fullName>
    </submittedName>
</protein>
<evidence type="ECO:0000256" key="4">
    <source>
        <dbReference type="ARBA" id="ARBA00022614"/>
    </source>
</evidence>
<keyword evidence="9" id="KW-0460">Magnesium</keyword>
<proteinExistence type="inferred from homology"/>
<keyword evidence="5" id="KW-0540">Nuclease</keyword>
<feature type="domain" description="ENPP1-3/EXOG-like endonuclease/phosphodiesterase" evidence="11">
    <location>
        <begin position="787"/>
        <end position="1000"/>
    </location>
</feature>
<dbReference type="OrthoDB" id="184583at2759"/>
<accession>A0A0R3T1K9</accession>
<dbReference type="Gene3D" id="3.40.570.10">
    <property type="entry name" value="Extracellular Endonuclease, subunit A"/>
    <property type="match status" value="1"/>
</dbReference>
<evidence type="ECO:0000313" key="13">
    <source>
        <dbReference type="EMBL" id="VDN96624.1"/>
    </source>
</evidence>
<comment type="cofactor">
    <cofactor evidence="1">
        <name>Mg(2+)</name>
        <dbReference type="ChEBI" id="CHEBI:18420"/>
    </cofactor>
</comment>
<dbReference type="SMART" id="SM00368">
    <property type="entry name" value="LRR_RI"/>
    <property type="match status" value="8"/>
</dbReference>
<dbReference type="Proteomes" id="UP000278807">
    <property type="component" value="Unassembled WGS sequence"/>
</dbReference>
<reference evidence="15" key="1">
    <citation type="submission" date="2017-02" db="UniProtKB">
        <authorList>
            <consortium name="WormBaseParasite"/>
        </authorList>
    </citation>
    <scope>IDENTIFICATION</scope>
</reference>
<evidence type="ECO:0000256" key="7">
    <source>
        <dbReference type="ARBA" id="ARBA00022737"/>
    </source>
</evidence>
<keyword evidence="3" id="KW-0343">GTPase activation</keyword>
<dbReference type="InterPro" id="IPR044925">
    <property type="entry name" value="His-Me_finger_sf"/>
</dbReference>
<dbReference type="GO" id="GO:0006913">
    <property type="term" value="P:nucleocytoplasmic transport"/>
    <property type="evidence" value="ECO:0007669"/>
    <property type="project" value="TreeGrafter"/>
</dbReference>
<reference evidence="13 14" key="2">
    <citation type="submission" date="2018-11" db="EMBL/GenBank/DDBJ databases">
        <authorList>
            <consortium name="Pathogen Informatics"/>
        </authorList>
    </citation>
    <scope>NUCLEOTIDE SEQUENCE [LARGE SCALE GENOMIC DNA]</scope>
</reference>
<dbReference type="InterPro" id="IPR018524">
    <property type="entry name" value="DNA/RNA_endonuclease_AS"/>
</dbReference>
<evidence type="ECO:0000256" key="6">
    <source>
        <dbReference type="ARBA" id="ARBA00022723"/>
    </source>
</evidence>
<feature type="domain" description="DNA/RNA non-specific endonuclease/pyrophosphatase/phosphodiesterase" evidence="12">
    <location>
        <begin position="784"/>
        <end position="1000"/>
    </location>
</feature>
<dbReference type="SUPFAM" id="SSF54060">
    <property type="entry name" value="His-Me finger endonucleases"/>
    <property type="match status" value="1"/>
</dbReference>
<dbReference type="GO" id="GO:0048471">
    <property type="term" value="C:perinuclear region of cytoplasm"/>
    <property type="evidence" value="ECO:0007669"/>
    <property type="project" value="TreeGrafter"/>
</dbReference>
<dbReference type="PROSITE" id="PS01070">
    <property type="entry name" value="NUCLEASE_NON_SPEC"/>
    <property type="match status" value="1"/>
</dbReference>
<keyword evidence="6" id="KW-0479">Metal-binding</keyword>
<gene>
    <name evidence="13" type="ORF">HNAJ_LOCUS765</name>
</gene>
<keyword evidence="4" id="KW-0433">Leucine-rich repeat</keyword>
<dbReference type="GO" id="GO:0003676">
    <property type="term" value="F:nucleic acid binding"/>
    <property type="evidence" value="ECO:0007669"/>
    <property type="project" value="InterPro"/>
</dbReference>
<dbReference type="InterPro" id="IPR027038">
    <property type="entry name" value="RanGap"/>
</dbReference>
<evidence type="ECO:0000259" key="11">
    <source>
        <dbReference type="SMART" id="SM00477"/>
    </source>
</evidence>
<dbReference type="CDD" id="cd00116">
    <property type="entry name" value="LRR_RI"/>
    <property type="match status" value="1"/>
</dbReference>
<dbReference type="PANTHER" id="PTHR24113">
    <property type="entry name" value="RAN GTPASE-ACTIVATING PROTEIN 1"/>
    <property type="match status" value="1"/>
</dbReference>
<dbReference type="InterPro" id="IPR044929">
    <property type="entry name" value="DNA/RNA_non-sp_Endonuclease_sf"/>
</dbReference>
<sequence length="1000" mass="108696">MASSDNDEVLVDFDGRSLKVDNEKDANEIVENIKKDYMMSALRLSANTIGVNGAKAIGDELAFHKNLKRCLFSDIFTGRLVDEIAPALMHFSKGIMTSGARLTELDLSDNAFGPRGVVGVTELLSSPACFTLKILRMNNQGLGHQGAKHLAEALSKGLKESDGKGLKLTHFSAGRNRLENYGACLLADVFAQMGSLEELALYQNGIGIHGPEGMKALASAISQNSNMRILNLSDNSLKEEGGSEVAKILKSIPSLEELILDDCLIRSKGCRALAHYIEREDIVPSLTRLSLYGNEIKRDSAISLAFALVSKSQLNHLCLNANEFGPSGIQAILQVLESLNLLPALRASISRQGEDEEEDDDDDLLLAFDEDIGEDQEESEVENEDEEQSYDGDYYGDDNGTTSEDEGEDNERDTSFNTVKYMPTKLSGEPAAAQAGQGAGAGGFSFLSCLSSLKENQQPTKSGLFADINMLGSSTSSPSGGLFGGLGTTNFSGGLFAPPKLGSLSSGLFSTPADFNESALLDSLRATFSDTEDENMITSLIDQVSKQAPPSTWKLQGESIVDWASPESLVRLAFRISQKTSAPACQNLASDLIFSALSQKTNSVDTSFVEPASRAVNSILLHVGAIKADKSDSLERKINEEIEDQKTMKTNVNLVSSLLNRYGDNLSADVKKPLKCIISLRRNQSTALETLLTTLESKMSSLNLMNQFVKRFLLASSAFTTGCVVTATGICLWDKESSVRRVVSRTAPPGHSLNSPRSSIFSPYSPLPPAVAQVGLPDPEPLKILPGYICQYDRRNRIPRWTLELLVKENLLGDSNELVSRENFAFIEDLSEPAAFRSTNVDYARSGYDRGHMAAAGNNLFNAECMDSTFLFCNIAPQVGRGFNRNIWNSLEKHIRKIARNSANVVVVTGPLFIPGSTVSDLGHRLVVYELIGPNSVAVPTHFFKAIAVQERRGGPWNTFAWIIPNRELPMEKPFNAFAVSMKNLEQAAGLVIFPNLTKT</sequence>
<dbReference type="SMART" id="SM00892">
    <property type="entry name" value="Endonuclease_NS"/>
    <property type="match status" value="1"/>
</dbReference>
<keyword evidence="8" id="KW-0378">Hydrolase</keyword>
<dbReference type="EMBL" id="UZAE01000241">
    <property type="protein sequence ID" value="VDN96624.1"/>
    <property type="molecule type" value="Genomic_DNA"/>
</dbReference>
<dbReference type="CDD" id="cd00091">
    <property type="entry name" value="NUC"/>
    <property type="match status" value="1"/>
</dbReference>
<dbReference type="GO" id="GO:0004519">
    <property type="term" value="F:endonuclease activity"/>
    <property type="evidence" value="ECO:0007669"/>
    <property type="project" value="UniProtKB-KW"/>
</dbReference>
<evidence type="ECO:0000256" key="9">
    <source>
        <dbReference type="ARBA" id="ARBA00022842"/>
    </source>
</evidence>
<evidence type="ECO:0000256" key="1">
    <source>
        <dbReference type="ARBA" id="ARBA00001946"/>
    </source>
</evidence>
<organism evidence="15">
    <name type="scientific">Rodentolepis nana</name>
    <name type="common">Dwarf tapeworm</name>
    <name type="synonym">Hymenolepis nana</name>
    <dbReference type="NCBI Taxonomy" id="102285"/>
    <lineage>
        <taxon>Eukaryota</taxon>
        <taxon>Metazoa</taxon>
        <taxon>Spiralia</taxon>
        <taxon>Lophotrochozoa</taxon>
        <taxon>Platyhelminthes</taxon>
        <taxon>Cestoda</taxon>
        <taxon>Eucestoda</taxon>
        <taxon>Cyclophyllidea</taxon>
        <taxon>Hymenolepididae</taxon>
        <taxon>Rodentolepis</taxon>
    </lineage>
</organism>
<dbReference type="GO" id="GO:0046872">
    <property type="term" value="F:metal ion binding"/>
    <property type="evidence" value="ECO:0007669"/>
    <property type="project" value="UniProtKB-KW"/>
</dbReference>
<dbReference type="InterPro" id="IPR032675">
    <property type="entry name" value="LRR_dom_sf"/>
</dbReference>
<evidence type="ECO:0000256" key="3">
    <source>
        <dbReference type="ARBA" id="ARBA00022468"/>
    </source>
</evidence>
<keyword evidence="7" id="KW-0677">Repeat</keyword>
<dbReference type="InterPro" id="IPR020821">
    <property type="entry name" value="ENPP1-3/EXOG-like_nuc-like"/>
</dbReference>
<dbReference type="InterPro" id="IPR001604">
    <property type="entry name" value="Endo_G_ENPP1-like_dom"/>
</dbReference>
<dbReference type="GO" id="GO:0005634">
    <property type="term" value="C:nucleus"/>
    <property type="evidence" value="ECO:0007669"/>
    <property type="project" value="TreeGrafter"/>
</dbReference>
<evidence type="ECO:0000256" key="10">
    <source>
        <dbReference type="SAM" id="MobiDB-lite"/>
    </source>
</evidence>
<dbReference type="GO" id="GO:0005829">
    <property type="term" value="C:cytosol"/>
    <property type="evidence" value="ECO:0007669"/>
    <property type="project" value="TreeGrafter"/>
</dbReference>
<dbReference type="SMART" id="SM00477">
    <property type="entry name" value="NUC"/>
    <property type="match status" value="1"/>
</dbReference>
<evidence type="ECO:0000256" key="5">
    <source>
        <dbReference type="ARBA" id="ARBA00022722"/>
    </source>
</evidence>
<evidence type="ECO:0000256" key="8">
    <source>
        <dbReference type="ARBA" id="ARBA00022759"/>
    </source>
</evidence>
<evidence type="ECO:0000256" key="2">
    <source>
        <dbReference type="ARBA" id="ARBA00010052"/>
    </source>
</evidence>
<dbReference type="Gene3D" id="3.80.10.10">
    <property type="entry name" value="Ribonuclease Inhibitor"/>
    <property type="match status" value="1"/>
</dbReference>
<dbReference type="InterPro" id="IPR001611">
    <property type="entry name" value="Leu-rich_rpt"/>
</dbReference>
<evidence type="ECO:0000313" key="15">
    <source>
        <dbReference type="WBParaSite" id="HNAJ_0000076501-mRNA-1"/>
    </source>
</evidence>
<evidence type="ECO:0000313" key="14">
    <source>
        <dbReference type="Proteomes" id="UP000278807"/>
    </source>
</evidence>
<dbReference type="GO" id="GO:0016787">
    <property type="term" value="F:hydrolase activity"/>
    <property type="evidence" value="ECO:0007669"/>
    <property type="project" value="InterPro"/>
</dbReference>
<feature type="region of interest" description="Disordered" evidence="10">
    <location>
        <begin position="372"/>
        <end position="414"/>
    </location>
</feature>
<dbReference type="WBParaSite" id="HNAJ_0000076501-mRNA-1">
    <property type="protein sequence ID" value="HNAJ_0000076501-mRNA-1"/>
    <property type="gene ID" value="HNAJ_0000076501"/>
</dbReference>
<dbReference type="Pfam" id="PF01223">
    <property type="entry name" value="Endonuclease_NS"/>
    <property type="match status" value="1"/>
</dbReference>
<dbReference type="GO" id="GO:0005096">
    <property type="term" value="F:GTPase activator activity"/>
    <property type="evidence" value="ECO:0007669"/>
    <property type="project" value="UniProtKB-KW"/>
</dbReference>
<dbReference type="STRING" id="102285.A0A0R3T1K9"/>
<dbReference type="PANTHER" id="PTHR24113:SF12">
    <property type="entry name" value="RAN GTPASE-ACTIVATING PROTEIN 1"/>
    <property type="match status" value="1"/>
</dbReference>
<evidence type="ECO:0000259" key="12">
    <source>
        <dbReference type="SMART" id="SM00892"/>
    </source>
</evidence>
<name>A0A0R3T1K9_RODNA</name>
<keyword evidence="8" id="KW-0255">Endonuclease</keyword>
<feature type="compositionally biased region" description="Acidic residues" evidence="10">
    <location>
        <begin position="372"/>
        <end position="396"/>
    </location>
</feature>
<dbReference type="SUPFAM" id="SSF52047">
    <property type="entry name" value="RNI-like"/>
    <property type="match status" value="1"/>
</dbReference>
<keyword evidence="14" id="KW-1185">Reference proteome</keyword>